<organism evidence="3 4">
    <name type="scientific">Puccinia striiformis</name>
    <dbReference type="NCBI Taxonomy" id="27350"/>
    <lineage>
        <taxon>Eukaryota</taxon>
        <taxon>Fungi</taxon>
        <taxon>Dikarya</taxon>
        <taxon>Basidiomycota</taxon>
        <taxon>Pucciniomycotina</taxon>
        <taxon>Pucciniomycetes</taxon>
        <taxon>Pucciniales</taxon>
        <taxon>Pucciniaceae</taxon>
        <taxon>Puccinia</taxon>
    </lineage>
</organism>
<reference evidence="3" key="1">
    <citation type="submission" date="2017-12" db="EMBL/GenBank/DDBJ databases">
        <title>Gene loss provides genomic basis for host adaptation in cereal stripe rust fungi.</title>
        <authorList>
            <person name="Xia C."/>
        </authorList>
    </citation>
    <scope>NUCLEOTIDE SEQUENCE [LARGE SCALE GENOMIC DNA]</scope>
    <source>
        <strain evidence="3">93-210</strain>
    </source>
</reference>
<proteinExistence type="predicted"/>
<dbReference type="VEuPathDB" id="FungiDB:PSTT_16066"/>
<protein>
    <recommendedName>
        <fullName evidence="5">Secreted protein</fullName>
    </recommendedName>
</protein>
<dbReference type="VEuPathDB" id="FungiDB:PSHT_16115"/>
<dbReference type="EMBL" id="PKSL01000329">
    <property type="protein sequence ID" value="POV95746.1"/>
    <property type="molecule type" value="Genomic_DNA"/>
</dbReference>
<comment type="caution">
    <text evidence="3">The sequence shown here is derived from an EMBL/GenBank/DDBJ whole genome shotgun (WGS) entry which is preliminary data.</text>
</comment>
<name>A0A2S4UEZ6_9BASI</name>
<dbReference type="AlphaFoldDB" id="A0A2S4UEZ6"/>
<keyword evidence="4" id="KW-1185">Reference proteome</keyword>
<feature type="region of interest" description="Disordered" evidence="1">
    <location>
        <begin position="241"/>
        <end position="265"/>
    </location>
</feature>
<feature type="signal peptide" evidence="2">
    <location>
        <begin position="1"/>
        <end position="19"/>
    </location>
</feature>
<feature type="chain" id="PRO_5015423855" description="Secreted protein" evidence="2">
    <location>
        <begin position="20"/>
        <end position="395"/>
    </location>
</feature>
<accession>A0A2S4UEZ6</accession>
<dbReference type="Proteomes" id="UP000239156">
    <property type="component" value="Unassembled WGS sequence"/>
</dbReference>
<evidence type="ECO:0000313" key="3">
    <source>
        <dbReference type="EMBL" id="POV95746.1"/>
    </source>
</evidence>
<evidence type="ECO:0000256" key="1">
    <source>
        <dbReference type="SAM" id="MobiDB-lite"/>
    </source>
</evidence>
<evidence type="ECO:0000313" key="4">
    <source>
        <dbReference type="Proteomes" id="UP000239156"/>
    </source>
</evidence>
<evidence type="ECO:0008006" key="5">
    <source>
        <dbReference type="Google" id="ProtNLM"/>
    </source>
</evidence>
<gene>
    <name evidence="3" type="ORF">PSTT_16066</name>
</gene>
<evidence type="ECO:0000256" key="2">
    <source>
        <dbReference type="SAM" id="SignalP"/>
    </source>
</evidence>
<dbReference type="VEuPathDB" id="FungiDB:PSHT_16114"/>
<feature type="non-terminal residue" evidence="3">
    <location>
        <position position="395"/>
    </location>
</feature>
<sequence>MNRITTLVLLALSLAAVDATIHTLCFNFFMKKDKCVHAAAGQSIRCDAPPKPHDKPVTAFVMQTPKPQSRLERRYNTNGDTILMSSGPGICGEYNTEKEDGVCLWSGPEQVHPTINSAGWLNGVKTSNCRKQVYIQRHDEPDKPFYVPVLDGCGFHKTKPEEGCFEIGVTKSLARKLRRFPNETDDTPLYGGFTWDFNNLLDATIHTLCFNYFLGKDKCVNGAAGQKIRCGAKAKYQSKPVPAFGAPGKPGNSAKGGNHPPKEPKVITRRARVITQQGRGGKPALERRYDTHINIMKLQSGRGICDPYDTTKVDGVCLWSGPKDTKATFSNAGWVNSRKDSNCGKKVYIQRRDDPDHLAKKMQKFANETDSAELYGGFTWDFLNGDGSNPQWGPV</sequence>
<keyword evidence="2" id="KW-0732">Signal</keyword>